<protein>
    <recommendedName>
        <fullName evidence="3">Reverse transcriptase Ty1/copia-type domain-containing protein</fullName>
    </recommendedName>
</protein>
<proteinExistence type="predicted"/>
<name>A0A5C7H4X7_9ROSI</name>
<dbReference type="OrthoDB" id="1751483at2759"/>
<organism evidence="1 2">
    <name type="scientific">Acer yangbiense</name>
    <dbReference type="NCBI Taxonomy" id="1000413"/>
    <lineage>
        <taxon>Eukaryota</taxon>
        <taxon>Viridiplantae</taxon>
        <taxon>Streptophyta</taxon>
        <taxon>Embryophyta</taxon>
        <taxon>Tracheophyta</taxon>
        <taxon>Spermatophyta</taxon>
        <taxon>Magnoliopsida</taxon>
        <taxon>eudicotyledons</taxon>
        <taxon>Gunneridae</taxon>
        <taxon>Pentapetalae</taxon>
        <taxon>rosids</taxon>
        <taxon>malvids</taxon>
        <taxon>Sapindales</taxon>
        <taxon>Sapindaceae</taxon>
        <taxon>Hippocastanoideae</taxon>
        <taxon>Acereae</taxon>
        <taxon>Acer</taxon>
    </lineage>
</organism>
<evidence type="ECO:0000313" key="2">
    <source>
        <dbReference type="Proteomes" id="UP000323000"/>
    </source>
</evidence>
<sequence length="361" mass="41108">MGFLRWGGGGVEERESELYYTKRLGWWWESNALLTLEYFVLREVIKETTAAGIWTKLEALYMSKAVPNRINLKQRFFGFKMNENKSLTDGIDEFTKLIQDLESVGVVKIEDEDLAIILLNSLPKGLEHFVDTLKYGRQTLKFEEVQYAIIAKDAERKNKGGSHADAEGLIVRGRNDKKQGNNNSRGRLKFNLAVHRTKGTLDYVHSDLWGSARTQSLGGSRYFMTIVDDYSRRDLSGGSNDTEKFNFEVELPDNPNEIHEMQQERIEEEGDGQRLDELEPEQEVAAQDMQDLTNYNLARDRVRRDITAPDRYGYADIVAYALEAAEEVVSMSLADAATKYTLLLIMEFALSSPALSLSFTI</sequence>
<evidence type="ECO:0000313" key="1">
    <source>
        <dbReference type="EMBL" id="TXG52017.1"/>
    </source>
</evidence>
<gene>
    <name evidence="1" type="ORF">EZV62_021186</name>
</gene>
<comment type="caution">
    <text evidence="1">The sequence shown here is derived from an EMBL/GenBank/DDBJ whole genome shotgun (WGS) entry which is preliminary data.</text>
</comment>
<dbReference type="Proteomes" id="UP000323000">
    <property type="component" value="Chromosome 10"/>
</dbReference>
<evidence type="ECO:0008006" key="3">
    <source>
        <dbReference type="Google" id="ProtNLM"/>
    </source>
</evidence>
<dbReference type="Pfam" id="PF14223">
    <property type="entry name" value="Retrotran_gag_2"/>
    <property type="match status" value="1"/>
</dbReference>
<reference evidence="2" key="1">
    <citation type="journal article" date="2019" name="Gigascience">
        <title>De novo genome assembly of the endangered Acer yangbiense, a plant species with extremely small populations endemic to Yunnan Province, China.</title>
        <authorList>
            <person name="Yang J."/>
            <person name="Wariss H.M."/>
            <person name="Tao L."/>
            <person name="Zhang R."/>
            <person name="Yun Q."/>
            <person name="Hollingsworth P."/>
            <person name="Dao Z."/>
            <person name="Luo G."/>
            <person name="Guo H."/>
            <person name="Ma Y."/>
            <person name="Sun W."/>
        </authorList>
    </citation>
    <scope>NUCLEOTIDE SEQUENCE [LARGE SCALE GENOMIC DNA]</scope>
    <source>
        <strain evidence="2">cv. Malutang</strain>
    </source>
</reference>
<dbReference type="EMBL" id="VAHF01000010">
    <property type="protein sequence ID" value="TXG52017.1"/>
    <property type="molecule type" value="Genomic_DNA"/>
</dbReference>
<dbReference type="AlphaFoldDB" id="A0A5C7H4X7"/>
<keyword evidence="2" id="KW-1185">Reference proteome</keyword>
<accession>A0A5C7H4X7</accession>